<evidence type="ECO:0000256" key="2">
    <source>
        <dbReference type="ARBA" id="ARBA00022729"/>
    </source>
</evidence>
<dbReference type="Proteomes" id="UP000749559">
    <property type="component" value="Unassembled WGS sequence"/>
</dbReference>
<dbReference type="PROSITE" id="PS01186">
    <property type="entry name" value="EGF_2"/>
    <property type="match status" value="2"/>
</dbReference>
<dbReference type="SMART" id="SM00179">
    <property type="entry name" value="EGF_CA"/>
    <property type="match status" value="3"/>
</dbReference>
<dbReference type="InterPro" id="IPR024731">
    <property type="entry name" value="NELL2-like_EGF"/>
</dbReference>
<evidence type="ECO:0000256" key="4">
    <source>
        <dbReference type="ARBA" id="ARBA00023157"/>
    </source>
</evidence>
<dbReference type="AlphaFoldDB" id="A0A8S4QC23"/>
<comment type="caution">
    <text evidence="7">The sequence shown here is derived from an EMBL/GenBank/DDBJ whole genome shotgun (WGS) entry which is preliminary data.</text>
</comment>
<gene>
    <name evidence="7" type="ORF">OFUS_LOCUS25967</name>
</gene>
<dbReference type="FunFam" id="2.10.25.10:FF:000038">
    <property type="entry name" value="Fibrillin 2"/>
    <property type="match status" value="1"/>
</dbReference>
<dbReference type="SMART" id="SM00181">
    <property type="entry name" value="EGF"/>
    <property type="match status" value="3"/>
</dbReference>
<evidence type="ECO:0000313" key="7">
    <source>
        <dbReference type="EMBL" id="CAH1802266.1"/>
    </source>
</evidence>
<evidence type="ECO:0000256" key="5">
    <source>
        <dbReference type="PROSITE-ProRule" id="PRU00076"/>
    </source>
</evidence>
<dbReference type="PANTHER" id="PTHR24039:SF57">
    <property type="entry name" value="FIBROPELLIN-2"/>
    <property type="match status" value="1"/>
</dbReference>
<protein>
    <recommendedName>
        <fullName evidence="6">EGF-like domain-containing protein</fullName>
    </recommendedName>
</protein>
<name>A0A8S4QC23_OWEFU</name>
<dbReference type="InterPro" id="IPR009030">
    <property type="entry name" value="Growth_fac_rcpt_cys_sf"/>
</dbReference>
<dbReference type="InterPro" id="IPR049883">
    <property type="entry name" value="NOTCH1_EGF-like"/>
</dbReference>
<evidence type="ECO:0000256" key="3">
    <source>
        <dbReference type="ARBA" id="ARBA00022737"/>
    </source>
</evidence>
<keyword evidence="8" id="KW-1185">Reference proteome</keyword>
<proteinExistence type="predicted"/>
<dbReference type="Gene3D" id="2.10.25.10">
    <property type="entry name" value="Laminin"/>
    <property type="match status" value="3"/>
</dbReference>
<feature type="non-terminal residue" evidence="7">
    <location>
        <position position="1"/>
    </location>
</feature>
<dbReference type="EMBL" id="CAIIXF020000012">
    <property type="protein sequence ID" value="CAH1802266.1"/>
    <property type="molecule type" value="Genomic_DNA"/>
</dbReference>
<evidence type="ECO:0000259" key="6">
    <source>
        <dbReference type="PROSITE" id="PS50026"/>
    </source>
</evidence>
<evidence type="ECO:0000256" key="1">
    <source>
        <dbReference type="ARBA" id="ARBA00022536"/>
    </source>
</evidence>
<dbReference type="PROSITE" id="PS50026">
    <property type="entry name" value="EGF_3"/>
    <property type="match status" value="2"/>
</dbReference>
<dbReference type="PROSITE" id="PS00010">
    <property type="entry name" value="ASX_HYDROXYL"/>
    <property type="match status" value="2"/>
</dbReference>
<dbReference type="Pfam" id="PF07645">
    <property type="entry name" value="EGF_CA"/>
    <property type="match status" value="2"/>
</dbReference>
<keyword evidence="3" id="KW-0677">Repeat</keyword>
<dbReference type="InterPro" id="IPR001881">
    <property type="entry name" value="EGF-like_Ca-bd_dom"/>
</dbReference>
<dbReference type="CDD" id="cd00054">
    <property type="entry name" value="EGF_CA"/>
    <property type="match status" value="2"/>
</dbReference>
<comment type="caution">
    <text evidence="5">Lacks conserved residue(s) required for the propagation of feature annotation.</text>
</comment>
<dbReference type="PANTHER" id="PTHR24039">
    <property type="entry name" value="FIBRILLIN-RELATED"/>
    <property type="match status" value="1"/>
</dbReference>
<feature type="non-terminal residue" evidence="7">
    <location>
        <position position="303"/>
    </location>
</feature>
<keyword evidence="1 5" id="KW-0245">EGF-like domain</keyword>
<sequence length="303" mass="32952">AQCVNNNGSYACLCDEGFQQDGDIVRCVDNDECATLQPCDPDANCTNTDGSYDCTCKRGYEGNGTECENINECYHSIDPCGTDEICTDTQGSFFCSCKEGYSKVNSTCVEVIFVPLATTMAMSVANVSFEATFMVPETSTSPINANMVTITIEFEMTFLYGIYDNPLDPATISLNASITSMLSIIYQRVKSIVFKAVHIRRFYDGSIGVEHDVEYETELDTIAISEVALELLAAIDNGGGKLTDPDDKVYVVKGKPTIKQDGEDVVITEACSVYEHNSVCKNGGSCTNVNSSPRCSCNFMYKG</sequence>
<keyword evidence="2" id="KW-0732">Signal</keyword>
<reference evidence="7" key="1">
    <citation type="submission" date="2022-03" db="EMBL/GenBank/DDBJ databases">
        <authorList>
            <person name="Martin C."/>
        </authorList>
    </citation>
    <scope>NUCLEOTIDE SEQUENCE</scope>
</reference>
<dbReference type="GO" id="GO:0005509">
    <property type="term" value="F:calcium ion binding"/>
    <property type="evidence" value="ECO:0007669"/>
    <property type="project" value="InterPro"/>
</dbReference>
<organism evidence="7 8">
    <name type="scientific">Owenia fusiformis</name>
    <name type="common">Polychaete worm</name>
    <dbReference type="NCBI Taxonomy" id="6347"/>
    <lineage>
        <taxon>Eukaryota</taxon>
        <taxon>Metazoa</taxon>
        <taxon>Spiralia</taxon>
        <taxon>Lophotrochozoa</taxon>
        <taxon>Annelida</taxon>
        <taxon>Polychaeta</taxon>
        <taxon>Sedentaria</taxon>
        <taxon>Canalipalpata</taxon>
        <taxon>Sabellida</taxon>
        <taxon>Oweniida</taxon>
        <taxon>Oweniidae</taxon>
        <taxon>Owenia</taxon>
    </lineage>
</organism>
<evidence type="ECO:0000313" key="8">
    <source>
        <dbReference type="Proteomes" id="UP000749559"/>
    </source>
</evidence>
<dbReference type="OrthoDB" id="6068651at2759"/>
<keyword evidence="4" id="KW-1015">Disulfide bond</keyword>
<dbReference type="InterPro" id="IPR000152">
    <property type="entry name" value="EGF-type_Asp/Asn_hydroxyl_site"/>
</dbReference>
<dbReference type="InterPro" id="IPR000742">
    <property type="entry name" value="EGF"/>
</dbReference>
<dbReference type="Pfam" id="PF12947">
    <property type="entry name" value="EGF_3"/>
    <property type="match status" value="1"/>
</dbReference>
<feature type="domain" description="EGF-like" evidence="6">
    <location>
        <begin position="69"/>
        <end position="107"/>
    </location>
</feature>
<dbReference type="PROSITE" id="PS01187">
    <property type="entry name" value="EGF_CA"/>
    <property type="match status" value="2"/>
</dbReference>
<dbReference type="SUPFAM" id="SSF57184">
    <property type="entry name" value="Growth factor receptor domain"/>
    <property type="match status" value="1"/>
</dbReference>
<dbReference type="InterPro" id="IPR018097">
    <property type="entry name" value="EGF_Ca-bd_CS"/>
</dbReference>
<accession>A0A8S4QC23</accession>
<feature type="domain" description="EGF-like" evidence="6">
    <location>
        <begin position="29"/>
        <end position="68"/>
    </location>
</feature>